<keyword evidence="8 12" id="KW-0067">ATP-binding</keyword>
<dbReference type="Gene3D" id="3.40.50.620">
    <property type="entry name" value="HUPs"/>
    <property type="match status" value="1"/>
</dbReference>
<comment type="catalytic activity">
    <reaction evidence="11 12">
        <text>D-glycero-beta-D-manno-heptose 1-phosphate + ATP + H(+) = ADP-D-glycero-beta-D-manno-heptose + diphosphate</text>
        <dbReference type="Rhea" id="RHEA:27465"/>
        <dbReference type="ChEBI" id="CHEBI:15378"/>
        <dbReference type="ChEBI" id="CHEBI:30616"/>
        <dbReference type="ChEBI" id="CHEBI:33019"/>
        <dbReference type="ChEBI" id="CHEBI:59967"/>
        <dbReference type="ChEBI" id="CHEBI:61593"/>
        <dbReference type="EC" id="2.7.7.70"/>
    </reaction>
</comment>
<evidence type="ECO:0000256" key="4">
    <source>
        <dbReference type="ARBA" id="ARBA00022679"/>
    </source>
</evidence>
<comment type="pathway">
    <text evidence="12">Nucleotide-sugar biosynthesis; ADP-L-glycero-beta-D-manno-heptose biosynthesis; ADP-L-glycero-beta-D-manno-heptose from D-glycero-beta-D-manno-heptose 7-phosphate: step 3/4.</text>
</comment>
<dbReference type="Pfam" id="PF01467">
    <property type="entry name" value="CTP_transf_like"/>
    <property type="match status" value="1"/>
</dbReference>
<dbReference type="GO" id="GO:0033786">
    <property type="term" value="F:heptose-1-phosphate adenylyltransferase activity"/>
    <property type="evidence" value="ECO:0007669"/>
    <property type="project" value="UniProtKB-UniRule"/>
</dbReference>
<dbReference type="EMBL" id="FMJC01000001">
    <property type="protein sequence ID" value="SCM70099.1"/>
    <property type="molecule type" value="Genomic_DNA"/>
</dbReference>
<dbReference type="NCBIfam" id="TIGR02199">
    <property type="entry name" value="rfaE_dom_II"/>
    <property type="match status" value="1"/>
</dbReference>
<feature type="region of interest" description="Cytidylyltransferase" evidence="12">
    <location>
        <begin position="351"/>
        <end position="488"/>
    </location>
</feature>
<dbReference type="GO" id="GO:0097171">
    <property type="term" value="P:ADP-L-glycero-beta-D-manno-heptose biosynthetic process"/>
    <property type="evidence" value="ECO:0007669"/>
    <property type="project" value="UniProtKB-UniPathway"/>
</dbReference>
<evidence type="ECO:0000256" key="7">
    <source>
        <dbReference type="ARBA" id="ARBA00022777"/>
    </source>
</evidence>
<keyword evidence="5 12" id="KW-0548">Nucleotidyltransferase</keyword>
<feature type="domain" description="Carbohydrate kinase PfkB" evidence="13">
    <location>
        <begin position="7"/>
        <end position="310"/>
    </location>
</feature>
<feature type="binding site" evidence="12">
    <location>
        <begin position="199"/>
        <end position="202"/>
    </location>
    <ligand>
        <name>ATP</name>
        <dbReference type="ChEBI" id="CHEBI:30616"/>
    </ligand>
</feature>
<dbReference type="RefSeq" id="WP_179981588.1">
    <property type="nucleotide sequence ID" value="NZ_LT608333.1"/>
</dbReference>
<dbReference type="NCBIfam" id="TIGR02198">
    <property type="entry name" value="rfaE_dom_I"/>
    <property type="match status" value="1"/>
</dbReference>
<comment type="function">
    <text evidence="1 12">Catalyzes the phosphorylation of D-glycero-D-manno-heptose 7-phosphate at the C-1 position to selectively form D-glycero-beta-D-manno-heptose-1,7-bisphosphate.</text>
</comment>
<dbReference type="SUPFAM" id="SSF52374">
    <property type="entry name" value="Nucleotidylyl transferase"/>
    <property type="match status" value="1"/>
</dbReference>
<evidence type="ECO:0000259" key="13">
    <source>
        <dbReference type="Pfam" id="PF00294"/>
    </source>
</evidence>
<keyword evidence="9 12" id="KW-0511">Multifunctional enzyme</keyword>
<dbReference type="Gene3D" id="3.40.1190.20">
    <property type="match status" value="1"/>
</dbReference>
<feature type="region of interest" description="Ribokinase" evidence="12">
    <location>
        <begin position="1"/>
        <end position="324"/>
    </location>
</feature>
<dbReference type="HAMAP" id="MF_01603">
    <property type="entry name" value="HldE"/>
    <property type="match status" value="1"/>
</dbReference>
<dbReference type="InterPro" id="IPR011913">
    <property type="entry name" value="RfaE_dom_I"/>
</dbReference>
<accession>A0A212KY93</accession>
<gene>
    <name evidence="12 15" type="primary">hldE</name>
    <name evidence="15" type="ORF">KL86DES1_10185</name>
</gene>
<feature type="active site" evidence="12">
    <location>
        <position position="272"/>
    </location>
</feature>
<keyword evidence="4 12" id="KW-0808">Transferase</keyword>
<evidence type="ECO:0000256" key="12">
    <source>
        <dbReference type="HAMAP-Rule" id="MF_01603"/>
    </source>
</evidence>
<dbReference type="EC" id="2.7.7.70" evidence="12"/>
<dbReference type="UniPathway" id="UPA00356">
    <property type="reaction ID" value="UER00437"/>
</dbReference>
<comment type="function">
    <text evidence="2 12">Catalyzes the ADP transfer from ATP to D-glycero-beta-D-manno-heptose 1-phosphate, yielding ADP-D-glycero-beta-D-manno-heptose.</text>
</comment>
<dbReference type="NCBIfam" id="TIGR00125">
    <property type="entry name" value="cyt_tran_rel"/>
    <property type="match status" value="1"/>
</dbReference>
<dbReference type="Pfam" id="PF00294">
    <property type="entry name" value="PfkB"/>
    <property type="match status" value="1"/>
</dbReference>
<dbReference type="InterPro" id="IPR011611">
    <property type="entry name" value="PfkB_dom"/>
</dbReference>
<dbReference type="InterPro" id="IPR014729">
    <property type="entry name" value="Rossmann-like_a/b/a_fold"/>
</dbReference>
<dbReference type="PANTHER" id="PTHR46969:SF1">
    <property type="entry name" value="BIFUNCTIONAL PROTEIN HLDE"/>
    <property type="match status" value="1"/>
</dbReference>
<dbReference type="EC" id="2.7.1.167" evidence="12"/>
<dbReference type="GO" id="GO:0005524">
    <property type="term" value="F:ATP binding"/>
    <property type="evidence" value="ECO:0007669"/>
    <property type="project" value="UniProtKB-UniRule"/>
</dbReference>
<comment type="similarity">
    <text evidence="12">In the C-terminal section; belongs to the cytidylyltransferase family.</text>
</comment>
<evidence type="ECO:0000256" key="2">
    <source>
        <dbReference type="ARBA" id="ARBA00003753"/>
    </source>
</evidence>
<dbReference type="CDD" id="cd01172">
    <property type="entry name" value="RfaE_like"/>
    <property type="match status" value="1"/>
</dbReference>
<dbReference type="InterPro" id="IPR002173">
    <property type="entry name" value="Carboh/pur_kinase_PfkB_CS"/>
</dbReference>
<organism evidence="15">
    <name type="scientific">uncultured Desulfovibrio sp</name>
    <dbReference type="NCBI Taxonomy" id="167968"/>
    <lineage>
        <taxon>Bacteria</taxon>
        <taxon>Pseudomonadati</taxon>
        <taxon>Thermodesulfobacteriota</taxon>
        <taxon>Desulfovibrionia</taxon>
        <taxon>Desulfovibrionales</taxon>
        <taxon>Desulfovibrionaceae</taxon>
        <taxon>Desulfovibrio</taxon>
        <taxon>environmental samples</taxon>
    </lineage>
</organism>
<feature type="domain" description="Cytidyltransferase-like" evidence="14">
    <location>
        <begin position="351"/>
        <end position="447"/>
    </location>
</feature>
<dbReference type="InterPro" id="IPR004821">
    <property type="entry name" value="Cyt_trans-like"/>
</dbReference>
<dbReference type="InterPro" id="IPR011914">
    <property type="entry name" value="RfaE_dom_II"/>
</dbReference>
<dbReference type="GO" id="GO:0009244">
    <property type="term" value="P:lipopolysaccharide core region biosynthetic process"/>
    <property type="evidence" value="ECO:0007669"/>
    <property type="project" value="UniProtKB-UniPathway"/>
</dbReference>
<reference evidence="15" key="1">
    <citation type="submission" date="2016-08" db="EMBL/GenBank/DDBJ databases">
        <authorList>
            <person name="Seilhamer J.J."/>
        </authorList>
    </citation>
    <scope>NUCLEOTIDE SEQUENCE</scope>
    <source>
        <strain evidence="15">86-1</strain>
    </source>
</reference>
<evidence type="ECO:0000256" key="5">
    <source>
        <dbReference type="ARBA" id="ARBA00022695"/>
    </source>
</evidence>
<evidence type="ECO:0000256" key="1">
    <source>
        <dbReference type="ARBA" id="ARBA00002319"/>
    </source>
</evidence>
<proteinExistence type="inferred from homology"/>
<evidence type="ECO:0000259" key="14">
    <source>
        <dbReference type="Pfam" id="PF01467"/>
    </source>
</evidence>
<comment type="catalytic activity">
    <reaction evidence="12">
        <text>D-glycero-beta-D-manno-heptose 7-phosphate + ATP = D-glycero-beta-D-manno-heptose 1,7-bisphosphate + ADP + H(+)</text>
        <dbReference type="Rhea" id="RHEA:27473"/>
        <dbReference type="ChEBI" id="CHEBI:15378"/>
        <dbReference type="ChEBI" id="CHEBI:30616"/>
        <dbReference type="ChEBI" id="CHEBI:60204"/>
        <dbReference type="ChEBI" id="CHEBI:60208"/>
        <dbReference type="ChEBI" id="CHEBI:456216"/>
        <dbReference type="EC" id="2.7.1.167"/>
    </reaction>
</comment>
<evidence type="ECO:0000313" key="15">
    <source>
        <dbReference type="EMBL" id="SCM70099.1"/>
    </source>
</evidence>
<evidence type="ECO:0000256" key="10">
    <source>
        <dbReference type="ARBA" id="ARBA00023277"/>
    </source>
</evidence>
<dbReference type="PROSITE" id="PS00583">
    <property type="entry name" value="PFKB_KINASES_1"/>
    <property type="match status" value="1"/>
</dbReference>
<evidence type="ECO:0000256" key="9">
    <source>
        <dbReference type="ARBA" id="ARBA00023268"/>
    </source>
</evidence>
<comment type="subunit">
    <text evidence="12">Homodimer.</text>
</comment>
<dbReference type="GO" id="GO:0033785">
    <property type="term" value="F:heptose 7-phosphate kinase activity"/>
    <property type="evidence" value="ECO:0007669"/>
    <property type="project" value="UniProtKB-UniRule"/>
</dbReference>
<evidence type="ECO:0000256" key="11">
    <source>
        <dbReference type="ARBA" id="ARBA00047428"/>
    </source>
</evidence>
<keyword evidence="7 12" id="KW-0418">Kinase</keyword>
<dbReference type="GO" id="GO:0005829">
    <property type="term" value="C:cytosol"/>
    <property type="evidence" value="ECO:0007669"/>
    <property type="project" value="TreeGrafter"/>
</dbReference>
<dbReference type="InterPro" id="IPR023030">
    <property type="entry name" value="Bifunc_HldE"/>
</dbReference>
<keyword evidence="10 12" id="KW-0119">Carbohydrate metabolism</keyword>
<keyword evidence="6 12" id="KW-0547">Nucleotide-binding</keyword>
<comment type="pathway">
    <text evidence="3">Bacterial outer membrane biogenesis; LPS core biosynthesis.</text>
</comment>
<dbReference type="GO" id="GO:0016773">
    <property type="term" value="F:phosphotransferase activity, alcohol group as acceptor"/>
    <property type="evidence" value="ECO:0007669"/>
    <property type="project" value="InterPro"/>
</dbReference>
<dbReference type="FunFam" id="3.40.1190.20:FF:000002">
    <property type="entry name" value="Bifunctional protein HldE"/>
    <property type="match status" value="1"/>
</dbReference>
<evidence type="ECO:0000256" key="8">
    <source>
        <dbReference type="ARBA" id="ARBA00022840"/>
    </source>
</evidence>
<evidence type="ECO:0000256" key="3">
    <source>
        <dbReference type="ARBA" id="ARBA00004713"/>
    </source>
</evidence>
<dbReference type="InterPro" id="IPR029056">
    <property type="entry name" value="Ribokinase-like"/>
</dbReference>
<protein>
    <recommendedName>
        <fullName evidence="12">Bifunctional protein HldE</fullName>
    </recommendedName>
    <domain>
        <recommendedName>
            <fullName evidence="12">D-beta-D-heptose 7-phosphate kinase</fullName>
            <ecNumber evidence="12">2.7.1.167</ecNumber>
        </recommendedName>
        <alternativeName>
            <fullName evidence="12">D-beta-D-heptose 7-phosphotransferase</fullName>
        </alternativeName>
        <alternativeName>
            <fullName evidence="12">D-glycero-beta-D-manno-heptose-7-phosphate kinase</fullName>
        </alternativeName>
    </domain>
    <domain>
        <recommendedName>
            <fullName evidence="12">D-beta-D-heptose 1-phosphate adenylyltransferase</fullName>
            <ecNumber evidence="12">2.7.7.70</ecNumber>
        </recommendedName>
        <alternativeName>
            <fullName evidence="12">D-glycero-beta-D-manno-heptose 1-phosphate adenylyltransferase</fullName>
        </alternativeName>
    </domain>
</protein>
<dbReference type="AlphaFoldDB" id="A0A212KY93"/>
<comment type="pathway">
    <text evidence="12">Nucleotide-sugar biosynthesis; ADP-L-glycero-beta-D-manno-heptose biosynthesis; ADP-L-glycero-beta-D-manno-heptose from D-glycero-beta-D-manno-heptose 7-phosphate: step 1/4.</text>
</comment>
<comment type="similarity">
    <text evidence="12">In the N-terminal section; belongs to the carbohydrate kinase PfkB family.</text>
</comment>
<dbReference type="PANTHER" id="PTHR46969">
    <property type="entry name" value="BIFUNCTIONAL PROTEIN HLDE"/>
    <property type="match status" value="1"/>
</dbReference>
<dbReference type="UniPathway" id="UPA00958"/>
<name>A0A212KY93_9BACT</name>
<sequence length="488" mass="52430">MNFDKVRVLVVGDVMLDRYITGKVGRISPEAPVPVLGVNKRWFAPGGAANVARNLVHLGAQAALVGLTGADANAADLCQCLEQTGIAHRLVPSLTRATTCKTRMIAQGQQLLRLDEEQCRCPSAQELEALWQAVQDLLPACQAVVISDYGKGVLLDTEQGRNLCRLVIDEARRLGIKVLVDPKGVRWERYAGAHCVTPNRAEFDIICGRDANMPLDRETREKLASRVRDDYAIERLIITRGPKGMALFTPDMPPRYIPSVVREVADVSGAGDTVIATLAACIGSGLTWEESMDVANAAAGVAVGKMGTAPVSLSELRQALRQGTDNPKLYALPDLLEKAEDWRRKNQSIVFTNGCFDLLHPGHISLLRQSASQGTRLVVGLNSDASVRRLKGPSRPVQNEQSRAMLLAALSGVDAVVLFDEDTPLNLITALRPDVLVKGSDYTVDTVVGADVVLASGGRVYLADLVQGCSTTSIVRKIDASGASAPSR</sequence>
<evidence type="ECO:0000256" key="6">
    <source>
        <dbReference type="ARBA" id="ARBA00022741"/>
    </source>
</evidence>
<dbReference type="SUPFAM" id="SSF53613">
    <property type="entry name" value="Ribokinase-like"/>
    <property type="match status" value="1"/>
</dbReference>